<keyword evidence="4" id="KW-0804">Transcription</keyword>
<sequence>MADIARETGLTLGTVSRALNEQRKYSIAPETRERVLEAANRLGFRPNFIGRALAAGSSSLVVYLSPSPFAPYYAEIGRFLSGQAARSGLTLINGGDLTGEGRLAIRASDWLYGADAIVVCDYRHTLEPYISEGLRLKIPVIELGTHRHLKGDFVGINLYAASTQLMEHMLAQGCRRIGIVSSHGTTEEDLRMKAYMDALRAHRIAPIKIWCPDHTRISGREAILEFYGNGNSVDGLFCQNDQIAVGAYRGLTELGVGVPDDVLLAGCDGLEDTLYQYVPISTIAQPLEQVCEIAWSMLRSRTENREAAGRVEEVSATFVARASTLRPR</sequence>
<dbReference type="eggNOG" id="COG1609">
    <property type="taxonomic scope" value="Bacteria"/>
</dbReference>
<accession>A0A068NUS8</accession>
<dbReference type="Gene3D" id="3.40.50.2300">
    <property type="match status" value="2"/>
</dbReference>
<proteinExistence type="predicted"/>
<dbReference type="CDD" id="cd01392">
    <property type="entry name" value="HTH_LacI"/>
    <property type="match status" value="1"/>
</dbReference>
<dbReference type="InterPro" id="IPR028082">
    <property type="entry name" value="Peripla_BP_I"/>
</dbReference>
<evidence type="ECO:0000256" key="3">
    <source>
        <dbReference type="ARBA" id="ARBA00023125"/>
    </source>
</evidence>
<feature type="domain" description="HTH lacI-type" evidence="5">
    <location>
        <begin position="1"/>
        <end position="55"/>
    </location>
</feature>
<dbReference type="SMART" id="SM00354">
    <property type="entry name" value="HTH_LACI"/>
    <property type="match status" value="1"/>
</dbReference>
<protein>
    <submittedName>
        <fullName evidence="6">Transcriptional regulator, LacI family</fullName>
    </submittedName>
</protein>
<dbReference type="PANTHER" id="PTHR30146">
    <property type="entry name" value="LACI-RELATED TRANSCRIPTIONAL REPRESSOR"/>
    <property type="match status" value="1"/>
</dbReference>
<dbReference type="PROSITE" id="PS50932">
    <property type="entry name" value="HTH_LACI_2"/>
    <property type="match status" value="1"/>
</dbReference>
<evidence type="ECO:0000256" key="2">
    <source>
        <dbReference type="ARBA" id="ARBA00023015"/>
    </source>
</evidence>
<dbReference type="PANTHER" id="PTHR30146:SF148">
    <property type="entry name" value="HTH-TYPE TRANSCRIPTIONAL REPRESSOR PURR-RELATED"/>
    <property type="match status" value="1"/>
</dbReference>
<dbReference type="HOGENOM" id="CLU_037628_6_1_0"/>
<reference evidence="6 7" key="1">
    <citation type="journal article" date="2014" name="PLoS ONE">
        <title>The first complete genome sequence of the class fimbriimonadia in the phylum armatimonadetes.</title>
        <authorList>
            <person name="Hu Z.Y."/>
            <person name="Wang Y.Z."/>
            <person name="Im W.T."/>
            <person name="Wang S.Y."/>
            <person name="Zhao G.P."/>
            <person name="Zheng H.J."/>
            <person name="Quan Z.X."/>
        </authorList>
    </citation>
    <scope>NUCLEOTIDE SEQUENCE [LARGE SCALE GENOMIC DNA]</scope>
    <source>
        <strain evidence="6">Gsoil 348</strain>
    </source>
</reference>
<name>A0A068NUS8_FIMGI</name>
<dbReference type="GO" id="GO:0003700">
    <property type="term" value="F:DNA-binding transcription factor activity"/>
    <property type="evidence" value="ECO:0007669"/>
    <property type="project" value="TreeGrafter"/>
</dbReference>
<dbReference type="Proteomes" id="UP000027982">
    <property type="component" value="Chromosome"/>
</dbReference>
<keyword evidence="2" id="KW-0805">Transcription regulation</keyword>
<dbReference type="SUPFAM" id="SSF47413">
    <property type="entry name" value="lambda repressor-like DNA-binding domains"/>
    <property type="match status" value="1"/>
</dbReference>
<evidence type="ECO:0000256" key="4">
    <source>
        <dbReference type="ARBA" id="ARBA00023163"/>
    </source>
</evidence>
<keyword evidence="3" id="KW-0238">DNA-binding</keyword>
<dbReference type="SUPFAM" id="SSF53822">
    <property type="entry name" value="Periplasmic binding protein-like I"/>
    <property type="match status" value="1"/>
</dbReference>
<dbReference type="GO" id="GO:0000976">
    <property type="term" value="F:transcription cis-regulatory region binding"/>
    <property type="evidence" value="ECO:0007669"/>
    <property type="project" value="TreeGrafter"/>
</dbReference>
<gene>
    <name evidence="6" type="ORF">OP10G_3147</name>
</gene>
<dbReference type="EMBL" id="CP007139">
    <property type="protein sequence ID" value="AIE86515.1"/>
    <property type="molecule type" value="Genomic_DNA"/>
</dbReference>
<dbReference type="STRING" id="661478.OP10G_3147"/>
<evidence type="ECO:0000313" key="7">
    <source>
        <dbReference type="Proteomes" id="UP000027982"/>
    </source>
</evidence>
<dbReference type="AlphaFoldDB" id="A0A068NUS8"/>
<dbReference type="Gene3D" id="1.10.260.40">
    <property type="entry name" value="lambda repressor-like DNA-binding domains"/>
    <property type="match status" value="1"/>
</dbReference>
<dbReference type="OrthoDB" id="2854648at2"/>
<dbReference type="Pfam" id="PF00356">
    <property type="entry name" value="LacI"/>
    <property type="match status" value="1"/>
</dbReference>
<keyword evidence="7" id="KW-1185">Reference proteome</keyword>
<dbReference type="InterPro" id="IPR010982">
    <property type="entry name" value="Lambda_DNA-bd_dom_sf"/>
</dbReference>
<evidence type="ECO:0000313" key="6">
    <source>
        <dbReference type="EMBL" id="AIE86515.1"/>
    </source>
</evidence>
<evidence type="ECO:0000259" key="5">
    <source>
        <dbReference type="PROSITE" id="PS50932"/>
    </source>
</evidence>
<keyword evidence="1" id="KW-0678">Repressor</keyword>
<dbReference type="Pfam" id="PF13377">
    <property type="entry name" value="Peripla_BP_3"/>
    <property type="match status" value="1"/>
</dbReference>
<evidence type="ECO:0000256" key="1">
    <source>
        <dbReference type="ARBA" id="ARBA00022491"/>
    </source>
</evidence>
<dbReference type="CDD" id="cd06267">
    <property type="entry name" value="PBP1_LacI_sugar_binding-like"/>
    <property type="match status" value="1"/>
</dbReference>
<dbReference type="KEGG" id="fgi:OP10G_3147"/>
<dbReference type="InterPro" id="IPR046335">
    <property type="entry name" value="LacI/GalR-like_sensor"/>
</dbReference>
<dbReference type="RefSeq" id="WP_025229526.1">
    <property type="nucleotide sequence ID" value="NZ_CP007139.1"/>
</dbReference>
<dbReference type="InterPro" id="IPR000843">
    <property type="entry name" value="HTH_LacI"/>
</dbReference>
<organism evidence="6 7">
    <name type="scientific">Fimbriimonas ginsengisoli Gsoil 348</name>
    <dbReference type="NCBI Taxonomy" id="661478"/>
    <lineage>
        <taxon>Bacteria</taxon>
        <taxon>Bacillati</taxon>
        <taxon>Armatimonadota</taxon>
        <taxon>Fimbriimonadia</taxon>
        <taxon>Fimbriimonadales</taxon>
        <taxon>Fimbriimonadaceae</taxon>
        <taxon>Fimbriimonas</taxon>
    </lineage>
</organism>